<accession>A0A9X0BJ87</accession>
<reference evidence="3" key="2">
    <citation type="journal article" date="2023" name="IMA Fungus">
        <title>Comparative genomic study of the Penicillium genus elucidates a diverse pangenome and 15 lateral gene transfer events.</title>
        <authorList>
            <person name="Petersen C."/>
            <person name="Sorensen T."/>
            <person name="Nielsen M.R."/>
            <person name="Sondergaard T.E."/>
            <person name="Sorensen J.L."/>
            <person name="Fitzpatrick D.A."/>
            <person name="Frisvad J.C."/>
            <person name="Nielsen K.L."/>
        </authorList>
    </citation>
    <scope>NUCLEOTIDE SEQUENCE</scope>
    <source>
        <strain evidence="3">IBT 30728</strain>
    </source>
</reference>
<protein>
    <recommendedName>
        <fullName evidence="5">Integral membrane protein</fullName>
    </recommendedName>
</protein>
<feature type="transmembrane region" description="Helical" evidence="2">
    <location>
        <begin position="317"/>
        <end position="337"/>
    </location>
</feature>
<keyword evidence="2" id="KW-1133">Transmembrane helix</keyword>
<evidence type="ECO:0000313" key="3">
    <source>
        <dbReference type="EMBL" id="KAJ5469310.1"/>
    </source>
</evidence>
<reference evidence="3" key="1">
    <citation type="submission" date="2022-12" db="EMBL/GenBank/DDBJ databases">
        <authorList>
            <person name="Petersen C."/>
        </authorList>
    </citation>
    <scope>NUCLEOTIDE SEQUENCE</scope>
    <source>
        <strain evidence="3">IBT 30728</strain>
    </source>
</reference>
<keyword evidence="4" id="KW-1185">Reference proteome</keyword>
<comment type="caution">
    <text evidence="3">The sequence shown here is derived from an EMBL/GenBank/DDBJ whole genome shotgun (WGS) entry which is preliminary data.</text>
</comment>
<dbReference type="RefSeq" id="XP_056785900.1">
    <property type="nucleotide sequence ID" value="XM_056938523.1"/>
</dbReference>
<feature type="compositionally biased region" description="Polar residues" evidence="1">
    <location>
        <begin position="1"/>
        <end position="23"/>
    </location>
</feature>
<proteinExistence type="predicted"/>
<dbReference type="Proteomes" id="UP001148312">
    <property type="component" value="Unassembled WGS sequence"/>
</dbReference>
<evidence type="ECO:0000313" key="4">
    <source>
        <dbReference type="Proteomes" id="UP001148312"/>
    </source>
</evidence>
<sequence length="523" mass="58699">MATFRTSSDTLVTSRPAAPSQSPAEVDMQHAFLAPDSRAATEVELADLDTAPPVSPKVLDVSTKASDETAFEDNHESVTVVRRRGRFRLKHQSQYENSLLAGVGYLELANAADFAANVWNQVPVPKFAAALMGVGATCALGMVFVAMQDFRLGLRNVKLLRAERVRLQDSLRQFQPQQEITKYLSSRLAVNTRELGTEIVDRIVMDVLMGFGSMLVGVGTYMAIGGANRRVFLASNLLSGYIGNGMAAMFGLINAVWSVFLLHRFQQQLNAIRSSYPNDDIKRRLHQRVRRFQWHSIINAINGLVAGAASMVTAERWWGYVVLIPCIISLIVVNFFWRKKLGYDRPMFVETPEMTCESRFLVEDLQLVISMQHHLAEGQPALPGTVVDWTSLESVLTFIKNQGMLENYSKSLIQNKHTRRLLSESSLSPTPATEITLSVNTILVLSSQSSRHVTILKDHTRRFLEHGGHQFFVYRERHLLEVLSFSIWQDQISHFACTKAESSSRSDSNYPLPSWQLDQGCYT</sequence>
<keyword evidence="2" id="KW-0472">Membrane</keyword>
<feature type="transmembrane region" description="Helical" evidence="2">
    <location>
        <begin position="292"/>
        <end position="311"/>
    </location>
</feature>
<keyword evidence="2" id="KW-0812">Transmembrane</keyword>
<gene>
    <name evidence="3" type="ORF">N7539_008928</name>
</gene>
<feature type="transmembrane region" description="Helical" evidence="2">
    <location>
        <begin position="244"/>
        <end position="263"/>
    </location>
</feature>
<feature type="transmembrane region" description="Helical" evidence="2">
    <location>
        <begin position="203"/>
        <end position="224"/>
    </location>
</feature>
<evidence type="ECO:0000256" key="2">
    <source>
        <dbReference type="SAM" id="Phobius"/>
    </source>
</evidence>
<evidence type="ECO:0000256" key="1">
    <source>
        <dbReference type="SAM" id="MobiDB-lite"/>
    </source>
</evidence>
<evidence type="ECO:0008006" key="5">
    <source>
        <dbReference type="Google" id="ProtNLM"/>
    </source>
</evidence>
<organism evidence="3 4">
    <name type="scientific">Penicillium diatomitis</name>
    <dbReference type="NCBI Taxonomy" id="2819901"/>
    <lineage>
        <taxon>Eukaryota</taxon>
        <taxon>Fungi</taxon>
        <taxon>Dikarya</taxon>
        <taxon>Ascomycota</taxon>
        <taxon>Pezizomycotina</taxon>
        <taxon>Eurotiomycetes</taxon>
        <taxon>Eurotiomycetidae</taxon>
        <taxon>Eurotiales</taxon>
        <taxon>Aspergillaceae</taxon>
        <taxon>Penicillium</taxon>
    </lineage>
</organism>
<dbReference type="AlphaFoldDB" id="A0A9X0BJ87"/>
<feature type="transmembrane region" description="Helical" evidence="2">
    <location>
        <begin position="127"/>
        <end position="147"/>
    </location>
</feature>
<feature type="region of interest" description="Disordered" evidence="1">
    <location>
        <begin position="1"/>
        <end position="25"/>
    </location>
</feature>
<name>A0A9X0BJ87_9EURO</name>
<dbReference type="EMBL" id="JAPWDQ010000015">
    <property type="protein sequence ID" value="KAJ5469310.1"/>
    <property type="molecule type" value="Genomic_DNA"/>
</dbReference>
<dbReference type="GeneID" id="81628773"/>